<proteinExistence type="inferred from homology"/>
<comment type="similarity">
    <text evidence="4">Belongs to the sirtuin family. Class IV subfamily.</text>
</comment>
<dbReference type="SUPFAM" id="SSF52467">
    <property type="entry name" value="DHS-like NAD/FAD-binding domain"/>
    <property type="match status" value="1"/>
</dbReference>
<evidence type="ECO:0000313" key="5">
    <source>
        <dbReference type="EMBL" id="VDM34062.1"/>
    </source>
</evidence>
<dbReference type="GO" id="GO:0017136">
    <property type="term" value="F:histone deacetylase activity, NAD-dependent"/>
    <property type="evidence" value="ECO:0007669"/>
    <property type="project" value="TreeGrafter"/>
</dbReference>
<dbReference type="STRING" id="6205.A0A0R3X700"/>
<keyword evidence="2" id="KW-0479">Metal-binding</keyword>
<dbReference type="GO" id="GO:0046872">
    <property type="term" value="F:metal ion binding"/>
    <property type="evidence" value="ECO:0007669"/>
    <property type="project" value="UniProtKB-KW"/>
</dbReference>
<reference evidence="5 6" key="2">
    <citation type="submission" date="2018-11" db="EMBL/GenBank/DDBJ databases">
        <authorList>
            <consortium name="Pathogen Informatics"/>
        </authorList>
    </citation>
    <scope>NUCLEOTIDE SEQUENCE [LARGE SCALE GENOMIC DNA]</scope>
</reference>
<dbReference type="Gene3D" id="3.40.50.1220">
    <property type="entry name" value="TPP-binding domain"/>
    <property type="match status" value="1"/>
</dbReference>
<dbReference type="OrthoDB" id="2919105at2759"/>
<evidence type="ECO:0000256" key="1">
    <source>
        <dbReference type="ARBA" id="ARBA00001947"/>
    </source>
</evidence>
<evidence type="ECO:0000256" key="4">
    <source>
        <dbReference type="ARBA" id="ARBA00038170"/>
    </source>
</evidence>
<dbReference type="GO" id="GO:0070403">
    <property type="term" value="F:NAD+ binding"/>
    <property type="evidence" value="ECO:0007669"/>
    <property type="project" value="TreeGrafter"/>
</dbReference>
<dbReference type="Proteomes" id="UP000274429">
    <property type="component" value="Unassembled WGS sequence"/>
</dbReference>
<evidence type="ECO:0000256" key="3">
    <source>
        <dbReference type="ARBA" id="ARBA00022833"/>
    </source>
</evidence>
<dbReference type="PANTHER" id="PTHR11085">
    <property type="entry name" value="NAD-DEPENDENT PROTEIN DEACYLASE SIRTUIN-5, MITOCHONDRIAL-RELATED"/>
    <property type="match status" value="1"/>
</dbReference>
<dbReference type="PANTHER" id="PTHR11085:SF1">
    <property type="entry name" value="NAD-DEPENDENT PROTEIN DEACETYLASE SIRTUIN-7"/>
    <property type="match status" value="1"/>
</dbReference>
<dbReference type="InterPro" id="IPR029035">
    <property type="entry name" value="DHS-like_NAD/FAD-binding_dom"/>
</dbReference>
<evidence type="ECO:0000256" key="2">
    <source>
        <dbReference type="ARBA" id="ARBA00022723"/>
    </source>
</evidence>
<evidence type="ECO:0000313" key="7">
    <source>
        <dbReference type="WBParaSite" id="TTAC_0000931101-mRNA-1"/>
    </source>
</evidence>
<keyword evidence="6" id="KW-1185">Reference proteome</keyword>
<protein>
    <submittedName>
        <fullName evidence="7">Deacetylase sirtuin-type domain-containing protein</fullName>
    </submittedName>
</protein>
<dbReference type="EMBL" id="UYWX01020751">
    <property type="protein sequence ID" value="VDM34062.1"/>
    <property type="molecule type" value="Genomic_DNA"/>
</dbReference>
<keyword evidence="3" id="KW-0862">Zinc</keyword>
<comment type="cofactor">
    <cofactor evidence="1">
        <name>Zn(2+)</name>
        <dbReference type="ChEBI" id="CHEBI:29105"/>
    </cofactor>
</comment>
<evidence type="ECO:0000313" key="6">
    <source>
        <dbReference type="Proteomes" id="UP000274429"/>
    </source>
</evidence>
<dbReference type="GO" id="GO:0005634">
    <property type="term" value="C:nucleus"/>
    <property type="evidence" value="ECO:0007669"/>
    <property type="project" value="TreeGrafter"/>
</dbReference>
<reference evidence="7" key="1">
    <citation type="submission" date="2017-02" db="UniProtKB">
        <authorList>
            <consortium name="WormBaseParasite"/>
        </authorList>
    </citation>
    <scope>IDENTIFICATION</scope>
</reference>
<gene>
    <name evidence="5" type="ORF">TTAC_LOCUS9296</name>
</gene>
<sequence length="112" mass="12241">MQTRSSQFNTVFCCAMVDTVKSSDLLEEALALSKLIRKHRGRIVIYTGAGISTAAAIPDYRGTHGLYRNSTPSSRKVIGTKLRLPEASYAKPTFTHMAICALVTNGYVSLFP</sequence>
<organism evidence="7">
    <name type="scientific">Hydatigena taeniaeformis</name>
    <name type="common">Feline tapeworm</name>
    <name type="synonym">Taenia taeniaeformis</name>
    <dbReference type="NCBI Taxonomy" id="6205"/>
    <lineage>
        <taxon>Eukaryota</taxon>
        <taxon>Metazoa</taxon>
        <taxon>Spiralia</taxon>
        <taxon>Lophotrochozoa</taxon>
        <taxon>Platyhelminthes</taxon>
        <taxon>Cestoda</taxon>
        <taxon>Eucestoda</taxon>
        <taxon>Cyclophyllidea</taxon>
        <taxon>Taeniidae</taxon>
        <taxon>Hydatigera</taxon>
    </lineage>
</organism>
<dbReference type="WBParaSite" id="TTAC_0000931101-mRNA-1">
    <property type="protein sequence ID" value="TTAC_0000931101-mRNA-1"/>
    <property type="gene ID" value="TTAC_0000931101"/>
</dbReference>
<dbReference type="InterPro" id="IPR050134">
    <property type="entry name" value="NAD-dep_sirtuin_deacylases"/>
</dbReference>
<name>A0A0R3X700_HYDTA</name>
<accession>A0A0R3X700</accession>
<dbReference type="AlphaFoldDB" id="A0A0R3X700"/>